<feature type="transmembrane region" description="Helical" evidence="5">
    <location>
        <begin position="197"/>
        <end position="220"/>
    </location>
</feature>
<feature type="transmembrane region" description="Helical" evidence="5">
    <location>
        <begin position="240"/>
        <end position="265"/>
    </location>
</feature>
<keyword evidence="4 5" id="KW-0472">Membrane</keyword>
<evidence type="ECO:0000256" key="4">
    <source>
        <dbReference type="ARBA" id="ARBA00023136"/>
    </source>
</evidence>
<gene>
    <name evidence="6" type="ORF">ATK78_3485</name>
</gene>
<keyword evidence="2 5" id="KW-0812">Transmembrane</keyword>
<dbReference type="Pfam" id="PF13520">
    <property type="entry name" value="AA_permease_2"/>
    <property type="match status" value="1"/>
</dbReference>
<protein>
    <submittedName>
        <fullName evidence="6">Amino acid/polyamine/organocation transporter (APC superfamily)</fullName>
    </submittedName>
</protein>
<sequence length="503" mass="55092">MAFEAQIRPIQKTNSNLQTIRMEKETQDGSFKRELGLLDGTMLVVGSMIGSGIFIVSADITRQVGSAGWLILIWVATALMTMIAAISYGELSAMFPKAGGQYVYLKEAYNKLIAFLYGWSLFAVIQTGTIAAVGVAFSKFAAYLYEPFSETNILWDIQTGVGNFSISAAQLVSIVTIVLLTYVNSRGVKNSKLLQTFLTIIKILSLLGLIVFGFMLGAKAEIWNANWTNVWDSRSFNLETMAWTPINGSLLLSGIAAAMVGSLFSSDAWNGVTFIAGEIKNPQRNVGLSLFLGTFIVSVIYILANLMYIAVLPLDQITTAKSDRVAVVAAQYIFGDAGTIIIAVMIMISTFACNNGLIMAGARVYYTMSKDGLFFKKAAKLNTADVPEWALWIQGIWASALCLTGKYGALLDFVVIIVLIFYILTIYGIFILRRKMPNAERPYKAFGYPVLPFLYIILATALSVALLYYKTDTCGWGVLIMLVGIPVYYITKRVEGPAEPANN</sequence>
<reference evidence="6 7" key="1">
    <citation type="submission" date="2019-03" db="EMBL/GenBank/DDBJ databases">
        <title>Genomic Encyclopedia of Archaeal and Bacterial Type Strains, Phase II (KMG-II): from individual species to whole genera.</title>
        <authorList>
            <person name="Goeker M."/>
        </authorList>
    </citation>
    <scope>NUCLEOTIDE SEQUENCE [LARGE SCALE GENOMIC DNA]</scope>
    <source>
        <strain evidence="6 7">DSM 19035</strain>
    </source>
</reference>
<feature type="transmembrane region" description="Helical" evidence="5">
    <location>
        <begin position="286"/>
        <end position="311"/>
    </location>
</feature>
<comment type="caution">
    <text evidence="6">The sequence shown here is derived from an EMBL/GenBank/DDBJ whole genome shotgun (WGS) entry which is preliminary data.</text>
</comment>
<keyword evidence="3 5" id="KW-1133">Transmembrane helix</keyword>
<dbReference type="PIRSF" id="PIRSF006060">
    <property type="entry name" value="AA_transporter"/>
    <property type="match status" value="1"/>
</dbReference>
<feature type="transmembrane region" description="Helical" evidence="5">
    <location>
        <begin position="37"/>
        <end position="57"/>
    </location>
</feature>
<dbReference type="PANTHER" id="PTHR11785:SF512">
    <property type="entry name" value="SOBREMESA, ISOFORM B"/>
    <property type="match status" value="1"/>
</dbReference>
<dbReference type="GO" id="GO:0016020">
    <property type="term" value="C:membrane"/>
    <property type="evidence" value="ECO:0007669"/>
    <property type="project" value="UniProtKB-SubCell"/>
</dbReference>
<accession>A0A4R6STI9</accession>
<evidence type="ECO:0000256" key="5">
    <source>
        <dbReference type="SAM" id="Phobius"/>
    </source>
</evidence>
<comment type="subcellular location">
    <subcellularLocation>
        <location evidence="1">Membrane</location>
        <topology evidence="1">Multi-pass membrane protein</topology>
    </subcellularLocation>
</comment>
<name>A0A4R6STI9_9SPHI</name>
<evidence type="ECO:0000313" key="7">
    <source>
        <dbReference type="Proteomes" id="UP000295620"/>
    </source>
</evidence>
<feature type="transmembrane region" description="Helical" evidence="5">
    <location>
        <begin position="340"/>
        <end position="368"/>
    </location>
</feature>
<dbReference type="InterPro" id="IPR002293">
    <property type="entry name" value="AA/rel_permease1"/>
</dbReference>
<evidence type="ECO:0000256" key="3">
    <source>
        <dbReference type="ARBA" id="ARBA00022989"/>
    </source>
</evidence>
<dbReference type="AlphaFoldDB" id="A0A4R6STI9"/>
<dbReference type="InterPro" id="IPR050598">
    <property type="entry name" value="AminoAcid_Transporter"/>
</dbReference>
<organism evidence="6 7">
    <name type="scientific">Pedobacter metabolipauper</name>
    <dbReference type="NCBI Taxonomy" id="425513"/>
    <lineage>
        <taxon>Bacteria</taxon>
        <taxon>Pseudomonadati</taxon>
        <taxon>Bacteroidota</taxon>
        <taxon>Sphingobacteriia</taxon>
        <taxon>Sphingobacteriales</taxon>
        <taxon>Sphingobacteriaceae</taxon>
        <taxon>Pedobacter</taxon>
    </lineage>
</organism>
<evidence type="ECO:0000256" key="2">
    <source>
        <dbReference type="ARBA" id="ARBA00022692"/>
    </source>
</evidence>
<feature type="transmembrane region" description="Helical" evidence="5">
    <location>
        <begin position="413"/>
        <end position="433"/>
    </location>
</feature>
<keyword evidence="7" id="KW-1185">Reference proteome</keyword>
<evidence type="ECO:0000313" key="6">
    <source>
        <dbReference type="EMBL" id="TDQ07364.1"/>
    </source>
</evidence>
<evidence type="ECO:0000256" key="1">
    <source>
        <dbReference type="ARBA" id="ARBA00004141"/>
    </source>
</evidence>
<feature type="transmembrane region" description="Helical" evidence="5">
    <location>
        <begin position="475"/>
        <end position="491"/>
    </location>
</feature>
<dbReference type="EMBL" id="SNYC01000006">
    <property type="protein sequence ID" value="TDQ07364.1"/>
    <property type="molecule type" value="Genomic_DNA"/>
</dbReference>
<feature type="transmembrane region" description="Helical" evidence="5">
    <location>
        <begin position="445"/>
        <end position="469"/>
    </location>
</feature>
<feature type="transmembrane region" description="Helical" evidence="5">
    <location>
        <begin position="112"/>
        <end position="145"/>
    </location>
</feature>
<feature type="transmembrane region" description="Helical" evidence="5">
    <location>
        <begin position="69"/>
        <end position="91"/>
    </location>
</feature>
<proteinExistence type="predicted"/>
<dbReference type="PANTHER" id="PTHR11785">
    <property type="entry name" value="AMINO ACID TRANSPORTER"/>
    <property type="match status" value="1"/>
</dbReference>
<dbReference type="Proteomes" id="UP000295620">
    <property type="component" value="Unassembled WGS sequence"/>
</dbReference>
<dbReference type="GO" id="GO:0015179">
    <property type="term" value="F:L-amino acid transmembrane transporter activity"/>
    <property type="evidence" value="ECO:0007669"/>
    <property type="project" value="TreeGrafter"/>
</dbReference>
<feature type="transmembrane region" description="Helical" evidence="5">
    <location>
        <begin position="165"/>
        <end position="185"/>
    </location>
</feature>
<dbReference type="Gene3D" id="1.20.1740.10">
    <property type="entry name" value="Amino acid/polyamine transporter I"/>
    <property type="match status" value="1"/>
</dbReference>